<evidence type="ECO:0000256" key="1">
    <source>
        <dbReference type="ARBA" id="ARBA00001995"/>
    </source>
</evidence>
<keyword evidence="7" id="KW-0333">Golgi apparatus</keyword>
<dbReference type="PANTHER" id="PTHR14374:SF0">
    <property type="entry name" value="TRAFFICKING PROTEIN PARTICLE COMPLEX SUBUNIT 11"/>
    <property type="match status" value="1"/>
</dbReference>
<evidence type="ECO:0000256" key="3">
    <source>
        <dbReference type="ARBA" id="ARBA00007051"/>
    </source>
</evidence>
<accession>A0A336LLG4</accession>
<sequence length="1297" mass="148849">MAMHSGGVGGGGTIIDPNMLPIELQVGPLPLIGFFGLDIMTNTIHKTIWDAFSANRKIERTALNFKLLPFGTEFPVAKPKTRSYEWYHPKGILKRNWLTKHLNILPSVVVLFENLEWSDPQWTEKQLQCASHVQSIKNSLQGRNTQLIVVLIQRGSGGQSTQNDDLLSSERAANLTSMCDINAKLLFVLPYMDQHLMNYILRLESAFHEHSQVYYTQMVKQIRSHRDQLTSSHQGLMVRHQFKLGIISELKQDFNTALKHYKQGYNFLEEIRIVDTNCMEIKTVAGFFNYKICKLMFKLNMPRDAITHFKSHIEKYKSRTGFRELQFEHYAWLSVQYQAFAELFCEAIRNGLPALQTQHPGKYYYKAAEYIGKRKDIYLQCLEMPQSPVDLSPQSNGTSSVLNSEFWGVRGMKTTSEGTSESIIIRLIQEQEKSFNHSSTIITLLGQAMAQYKVYKCLRFRKKLAVEMAEEYLKCGDYPKALTLYSLMLSDYRADKWYTIFTEILLKTLRSAYLAASSVDFIACSIEALSPNILIEKNERIQILENLWKVFQGVPPVSQQQLVPELKSKWETTLETLKSPVLIDLDKISDVLDCKITFNKAQIKCDETYQLYLFVRNNTDVPLKVRKFTVVLYDSKSYYKIYGTEAGEYTKRWETLRPMSNDILLEPDKCYKIVFQGDATQLVENIEIQIVKIELEMGAKNWAVMTQSQSLNKTKEFKSNFLQRDCLDLISVINSCYVTPTFHLNSCTKQIDQHMLVNEYFQLHVNVINNFDVCLQSVGISLTIPPNLRNRVFLTSELDKGSMQKFSSHIQINIGDLPMQSNTSISYYLISLVEGSIELKQKLWYQLENSSQGEPSVQLTINNLESPTSGNEMKTLKDVTGKNPLVNNHDIKIEYLENGAVKKIKEDSIVVNCVEEFNFIARFFTLSRQALMRAYKNEDFVLRINLNVKSPLEIEILELLFISDHNITECWHKNNSKSLKRKYRCGRTLEDILILRPNQCTNDWMNKDNFLDNDSSQQIFSPNKKSPEVVTQSTNLNTLQNSKESVENFSKNLLTTESTTSTNTTKGKPSTDSLTTKGDDLSSITGSKNILFTKTVYNNALDSLYQTQNGRNGFINQGKGLMTNSKNKLIFGIYCVRWRRAGSSKINESKFMINGVDIIDPPLNIYCYITQRVYTKVPLPFKITLKNPTTKVMYLSVTLNSSPSFMFSGHRYLNITIFSHSSYDLIFNLYPLKAGWQQLPELQLQYDKSQSDNISGTDQVNITETQQNELANLVKRWMPKWVFVHPPNLTNASSSSS</sequence>
<feature type="domain" description="Trafficking protein particle complex subunit 11" evidence="9">
    <location>
        <begin position="277"/>
        <end position="530"/>
    </location>
</feature>
<dbReference type="Pfam" id="PF12742">
    <property type="entry name" value="Gryzun-like"/>
    <property type="match status" value="1"/>
</dbReference>
<reference evidence="11" key="1">
    <citation type="submission" date="2018-07" db="EMBL/GenBank/DDBJ databases">
        <authorList>
            <person name="Quirk P.G."/>
            <person name="Krulwich T.A."/>
        </authorList>
    </citation>
    <scope>NUCLEOTIDE SEQUENCE</scope>
</reference>
<evidence type="ECO:0000313" key="11">
    <source>
        <dbReference type="EMBL" id="SSX18545.1"/>
    </source>
</evidence>
<dbReference type="EMBL" id="UFQT01000040">
    <property type="protein sequence ID" value="SSX18545.1"/>
    <property type="molecule type" value="Genomic_DNA"/>
</dbReference>
<dbReference type="Pfam" id="PF11817">
    <property type="entry name" value="Foie-gras_1"/>
    <property type="match status" value="1"/>
</dbReference>
<dbReference type="GO" id="GO:0016192">
    <property type="term" value="P:vesicle-mediated transport"/>
    <property type="evidence" value="ECO:0007669"/>
    <property type="project" value="UniProtKB-KW"/>
</dbReference>
<evidence type="ECO:0000256" key="6">
    <source>
        <dbReference type="ARBA" id="ARBA00022892"/>
    </source>
</evidence>
<evidence type="ECO:0000256" key="5">
    <source>
        <dbReference type="ARBA" id="ARBA00022448"/>
    </source>
</evidence>
<dbReference type="VEuPathDB" id="VectorBase:CSON010093"/>
<feature type="compositionally biased region" description="Low complexity" evidence="8">
    <location>
        <begin position="1054"/>
        <end position="1065"/>
    </location>
</feature>
<dbReference type="InterPro" id="IPR025876">
    <property type="entry name" value="TRAPPC11_C"/>
</dbReference>
<evidence type="ECO:0000256" key="8">
    <source>
        <dbReference type="SAM" id="MobiDB-lite"/>
    </source>
</evidence>
<dbReference type="InterPro" id="IPR021773">
    <property type="entry name" value="TPC11"/>
</dbReference>
<comment type="function">
    <text evidence="1">Involved in endoplasmic reticulum to Golgi apparatus trafficking at a very early stage.</text>
</comment>
<dbReference type="OMA" id="IIHVEKY"/>
<protein>
    <recommendedName>
        <fullName evidence="4">Trafficking protein particle complex subunit 11</fullName>
    </recommendedName>
</protein>
<name>A0A336LLG4_CULSO</name>
<proteinExistence type="inferred from homology"/>
<gene>
    <name evidence="11" type="primary">CSON010093</name>
</gene>
<feature type="domain" description="Trafficking protein particle complex subunit 11 C-terminal" evidence="10">
    <location>
        <begin position="1200"/>
        <end position="1243"/>
    </location>
</feature>
<feature type="compositionally biased region" description="Polar residues" evidence="8">
    <location>
        <begin position="1066"/>
        <end position="1079"/>
    </location>
</feature>
<keyword evidence="6" id="KW-0931">ER-Golgi transport</keyword>
<evidence type="ECO:0000259" key="9">
    <source>
        <dbReference type="Pfam" id="PF11817"/>
    </source>
</evidence>
<dbReference type="GO" id="GO:0005794">
    <property type="term" value="C:Golgi apparatus"/>
    <property type="evidence" value="ECO:0007669"/>
    <property type="project" value="UniProtKB-SubCell"/>
</dbReference>
<evidence type="ECO:0000259" key="10">
    <source>
        <dbReference type="Pfam" id="PF12742"/>
    </source>
</evidence>
<comment type="similarity">
    <text evidence="3">Belongs to the TRAPPC11 family.</text>
</comment>
<feature type="region of interest" description="Disordered" evidence="8">
    <location>
        <begin position="1054"/>
        <end position="1079"/>
    </location>
</feature>
<evidence type="ECO:0000256" key="4">
    <source>
        <dbReference type="ARBA" id="ARBA00021520"/>
    </source>
</evidence>
<evidence type="ECO:0000256" key="7">
    <source>
        <dbReference type="ARBA" id="ARBA00023034"/>
    </source>
</evidence>
<keyword evidence="5" id="KW-0813">Transport</keyword>
<evidence type="ECO:0000256" key="2">
    <source>
        <dbReference type="ARBA" id="ARBA00004222"/>
    </source>
</evidence>
<dbReference type="PANTHER" id="PTHR14374">
    <property type="entry name" value="FOIE GRAS"/>
    <property type="match status" value="1"/>
</dbReference>
<organism evidence="11">
    <name type="scientific">Culicoides sonorensis</name>
    <name type="common">Biting midge</name>
    <dbReference type="NCBI Taxonomy" id="179676"/>
    <lineage>
        <taxon>Eukaryota</taxon>
        <taxon>Metazoa</taxon>
        <taxon>Ecdysozoa</taxon>
        <taxon>Arthropoda</taxon>
        <taxon>Hexapoda</taxon>
        <taxon>Insecta</taxon>
        <taxon>Pterygota</taxon>
        <taxon>Neoptera</taxon>
        <taxon>Endopterygota</taxon>
        <taxon>Diptera</taxon>
        <taxon>Nematocera</taxon>
        <taxon>Chironomoidea</taxon>
        <taxon>Ceratopogonidae</taxon>
        <taxon>Ceratopogoninae</taxon>
        <taxon>Culicoides</taxon>
        <taxon>Monoculicoides</taxon>
    </lineage>
</organism>
<comment type="subcellular location">
    <subcellularLocation>
        <location evidence="2">Golgi apparatus</location>
        <location evidence="2">cis-Golgi network</location>
    </subcellularLocation>
</comment>